<dbReference type="InterPro" id="IPR005532">
    <property type="entry name" value="SUMF_dom"/>
</dbReference>
<dbReference type="Gene3D" id="3.90.1580.10">
    <property type="entry name" value="paralog of FGE (formylglycine-generating enzyme)"/>
    <property type="match status" value="1"/>
</dbReference>
<dbReference type="PANTHER" id="PTHR23150">
    <property type="entry name" value="SULFATASE MODIFYING FACTOR 1, 2"/>
    <property type="match status" value="1"/>
</dbReference>
<feature type="region of interest" description="Disordered" evidence="1">
    <location>
        <begin position="43"/>
        <end position="62"/>
    </location>
</feature>
<gene>
    <name evidence="4" type="ORF">DI616_02120</name>
</gene>
<feature type="domain" description="Sulfatase-modifying factor enzyme-like" evidence="3">
    <location>
        <begin position="36"/>
        <end position="271"/>
    </location>
</feature>
<accession>A0A533IDI3</accession>
<dbReference type="SUPFAM" id="SSF56436">
    <property type="entry name" value="C-type lectin-like"/>
    <property type="match status" value="1"/>
</dbReference>
<sequence length="274" mass="30689">MPASRVVAIFAFLLGLAGAVQAQQPETFTNSLGITFVQVPAGSFQMGSPDSDPEARSMEQPQHEVTISRPLWVATTEVTQAEWEQLMGENPYVRDRSNPYYDRPGMAERITRPDHPATVSWNDAQEFIDALNAAEDGPDYRLPTEAEWEYFARAGTTTRHYFGDDSAQLGEHAWFGEGFAEGGHHPVGQKTQNPWGLYDIHGNVWEWVQDWYGADYYAESPATNPQGPESGAERVVRGGSWHSTGDGWRSASRRDYDPDYRGISIGFRLVRDVE</sequence>
<evidence type="ECO:0000256" key="2">
    <source>
        <dbReference type="SAM" id="SignalP"/>
    </source>
</evidence>
<reference evidence="4 5" key="1">
    <citation type="journal article" date="2017" name="Nat. Commun.">
        <title>In situ click chemistry generation of cyclooxygenase-2 inhibitors.</title>
        <authorList>
            <person name="Bhardwaj A."/>
            <person name="Kaur J."/>
            <person name="Wuest M."/>
            <person name="Wuest F."/>
        </authorList>
    </citation>
    <scope>NUCLEOTIDE SEQUENCE [LARGE SCALE GENOMIC DNA]</scope>
    <source>
        <strain evidence="4">S2_012_000_R3_94</strain>
    </source>
</reference>
<protein>
    <submittedName>
        <fullName evidence="4">Formylglycine-generating enzyme family protein</fullName>
    </submittedName>
</protein>
<evidence type="ECO:0000313" key="5">
    <source>
        <dbReference type="Proteomes" id="UP000315344"/>
    </source>
</evidence>
<evidence type="ECO:0000256" key="1">
    <source>
        <dbReference type="SAM" id="MobiDB-lite"/>
    </source>
</evidence>
<dbReference type="Pfam" id="PF03781">
    <property type="entry name" value="FGE-sulfatase"/>
    <property type="match status" value="1"/>
</dbReference>
<evidence type="ECO:0000313" key="4">
    <source>
        <dbReference type="EMBL" id="TKW68811.1"/>
    </source>
</evidence>
<feature type="signal peptide" evidence="2">
    <location>
        <begin position="1"/>
        <end position="22"/>
    </location>
</feature>
<dbReference type="Proteomes" id="UP000315344">
    <property type="component" value="Unassembled WGS sequence"/>
</dbReference>
<dbReference type="AlphaFoldDB" id="A0A533IDI3"/>
<organism evidence="4 5">
    <name type="scientific">Paracoccus denitrificans</name>
    <dbReference type="NCBI Taxonomy" id="266"/>
    <lineage>
        <taxon>Bacteria</taxon>
        <taxon>Pseudomonadati</taxon>
        <taxon>Pseudomonadota</taxon>
        <taxon>Alphaproteobacteria</taxon>
        <taxon>Rhodobacterales</taxon>
        <taxon>Paracoccaceae</taxon>
        <taxon>Paracoccus</taxon>
    </lineage>
</organism>
<dbReference type="InterPro" id="IPR016187">
    <property type="entry name" value="CTDL_fold"/>
</dbReference>
<dbReference type="GO" id="GO:0120147">
    <property type="term" value="F:formylglycine-generating oxidase activity"/>
    <property type="evidence" value="ECO:0007669"/>
    <property type="project" value="TreeGrafter"/>
</dbReference>
<keyword evidence="2" id="KW-0732">Signal</keyword>
<feature type="chain" id="PRO_5021872659" evidence="2">
    <location>
        <begin position="23"/>
        <end position="274"/>
    </location>
</feature>
<evidence type="ECO:0000259" key="3">
    <source>
        <dbReference type="Pfam" id="PF03781"/>
    </source>
</evidence>
<comment type="caution">
    <text evidence="4">The sequence shown here is derived from an EMBL/GenBank/DDBJ whole genome shotgun (WGS) entry which is preliminary data.</text>
</comment>
<feature type="region of interest" description="Disordered" evidence="1">
    <location>
        <begin position="221"/>
        <end position="251"/>
    </location>
</feature>
<dbReference type="InterPro" id="IPR051043">
    <property type="entry name" value="Sulfatase_Mod_Factor_Kinase"/>
</dbReference>
<proteinExistence type="predicted"/>
<dbReference type="InterPro" id="IPR042095">
    <property type="entry name" value="SUMF_sf"/>
</dbReference>
<dbReference type="EMBL" id="VAFL01000001">
    <property type="protein sequence ID" value="TKW68811.1"/>
    <property type="molecule type" value="Genomic_DNA"/>
</dbReference>
<dbReference type="PANTHER" id="PTHR23150:SF19">
    <property type="entry name" value="FORMYLGLYCINE-GENERATING ENZYME"/>
    <property type="match status" value="1"/>
</dbReference>
<name>A0A533IDI3_PARDE</name>